<reference evidence="3" key="1">
    <citation type="submission" date="2019-07" db="EMBL/GenBank/DDBJ databases">
        <authorList>
            <person name="Dittberner H."/>
        </authorList>
    </citation>
    <scope>NUCLEOTIDE SEQUENCE [LARGE SCALE GENOMIC DNA]</scope>
</reference>
<dbReference type="GO" id="GO:0040008">
    <property type="term" value="P:regulation of growth"/>
    <property type="evidence" value="ECO:0007669"/>
    <property type="project" value="InterPro"/>
</dbReference>
<feature type="compositionally biased region" description="Basic and acidic residues" evidence="2">
    <location>
        <begin position="103"/>
        <end position="114"/>
    </location>
</feature>
<dbReference type="PANTHER" id="PTHR47490">
    <property type="entry name" value="PROTEIN BLISTER"/>
    <property type="match status" value="1"/>
</dbReference>
<evidence type="ECO:0000313" key="3">
    <source>
        <dbReference type="EMBL" id="VVA98486.1"/>
    </source>
</evidence>
<dbReference type="Proteomes" id="UP000489600">
    <property type="component" value="Unassembled WGS sequence"/>
</dbReference>
<organism evidence="3 4">
    <name type="scientific">Arabis nemorensis</name>
    <dbReference type="NCBI Taxonomy" id="586526"/>
    <lineage>
        <taxon>Eukaryota</taxon>
        <taxon>Viridiplantae</taxon>
        <taxon>Streptophyta</taxon>
        <taxon>Embryophyta</taxon>
        <taxon>Tracheophyta</taxon>
        <taxon>Spermatophyta</taxon>
        <taxon>Magnoliopsida</taxon>
        <taxon>eudicotyledons</taxon>
        <taxon>Gunneridae</taxon>
        <taxon>Pentapetalae</taxon>
        <taxon>rosids</taxon>
        <taxon>malvids</taxon>
        <taxon>Brassicales</taxon>
        <taxon>Brassicaceae</taxon>
        <taxon>Arabideae</taxon>
        <taxon>Arabis</taxon>
    </lineage>
</organism>
<keyword evidence="1" id="KW-0175">Coiled coil</keyword>
<feature type="compositionally biased region" description="Polar residues" evidence="2">
    <location>
        <begin position="590"/>
        <end position="600"/>
    </location>
</feature>
<feature type="compositionally biased region" description="Polar residues" evidence="2">
    <location>
        <begin position="239"/>
        <end position="257"/>
    </location>
</feature>
<feature type="compositionally biased region" description="Polar residues" evidence="2">
    <location>
        <begin position="44"/>
        <end position="53"/>
    </location>
</feature>
<proteinExistence type="predicted"/>
<accession>A0A565BCD8</accession>
<dbReference type="PANTHER" id="PTHR47490:SF2">
    <property type="entry name" value="PROTEIN BLISTER"/>
    <property type="match status" value="1"/>
</dbReference>
<name>A0A565BCD8_9BRAS</name>
<feature type="compositionally biased region" description="Polar residues" evidence="2">
    <location>
        <begin position="313"/>
        <end position="331"/>
    </location>
</feature>
<evidence type="ECO:0000256" key="2">
    <source>
        <dbReference type="SAM" id="MobiDB-lite"/>
    </source>
</evidence>
<feature type="compositionally biased region" description="Polar residues" evidence="2">
    <location>
        <begin position="60"/>
        <end position="102"/>
    </location>
</feature>
<dbReference type="EMBL" id="CABITT030000003">
    <property type="protein sequence ID" value="VVA98486.1"/>
    <property type="molecule type" value="Genomic_DNA"/>
</dbReference>
<evidence type="ECO:0000313" key="4">
    <source>
        <dbReference type="Proteomes" id="UP000489600"/>
    </source>
</evidence>
<dbReference type="Gene3D" id="1.10.287.1490">
    <property type="match status" value="1"/>
</dbReference>
<feature type="region of interest" description="Disordered" evidence="2">
    <location>
        <begin position="1"/>
        <end position="118"/>
    </location>
</feature>
<gene>
    <name evidence="3" type="ORF">ANE_LOCUS8931</name>
</gene>
<feature type="region of interest" description="Disordered" evidence="2">
    <location>
        <begin position="313"/>
        <end position="335"/>
    </location>
</feature>
<keyword evidence="4" id="KW-1185">Reference proteome</keyword>
<feature type="coiled-coil region" evidence="1">
    <location>
        <begin position="384"/>
        <end position="544"/>
    </location>
</feature>
<feature type="region of interest" description="Disordered" evidence="2">
    <location>
        <begin position="545"/>
        <end position="600"/>
    </location>
</feature>
<dbReference type="OrthoDB" id="2019993at2759"/>
<dbReference type="InterPro" id="IPR044194">
    <property type="entry name" value="BLISTER"/>
</dbReference>
<dbReference type="AlphaFoldDB" id="A0A565BCD8"/>
<feature type="compositionally biased region" description="Low complexity" evidence="2">
    <location>
        <begin position="258"/>
        <end position="269"/>
    </location>
</feature>
<feature type="compositionally biased region" description="Polar residues" evidence="2">
    <location>
        <begin position="545"/>
        <end position="583"/>
    </location>
</feature>
<feature type="compositionally biased region" description="Basic and acidic residues" evidence="2">
    <location>
        <begin position="11"/>
        <end position="36"/>
    </location>
</feature>
<comment type="caution">
    <text evidence="3">The sequence shown here is derived from an EMBL/GenBank/DDBJ whole genome shotgun (WGS) entry which is preliminary data.</text>
</comment>
<evidence type="ECO:0000256" key="1">
    <source>
        <dbReference type="SAM" id="Coils"/>
    </source>
</evidence>
<sequence length="738" mass="80853">MASAQVKPSSRRQEVAEAGRRKLEQFRKQKAAERAKKASQSSSTQPVDNSVSDSDGAVVSMSNGPLSQSAETHQVPSNETHTESSFSGDVYNLSFSNIASNDGSRETSRKDDGQKSVGTVDFSSSLELIGSSKNLTVNNRPHVVPYSNIDMQASGNFDRASTLRESDGAPKGTSFFSGSTLQSTSMQMDGFIHGSGLISSRKDSLQPTTRMAGSIHEVAKSQQGSGELRGGSIVQKPTMSSSYLFSSPDTSSQPSYESSDFSVNNTSSSPFHSAKNEANVKRSRPSFLDSLNISRAPETQYEHPEIEADLVTSSGSQLNGSDDFGQSSLQYISGKRDSNGPSLISGASVSPYPFENFRSPLYPVANGVRPGFTDYSMPKQNDDFSTLEQHIEDLTQEKFSLQRDLDASRSLAESLASENSSMTDTYNQQRSIVNQLKDDMEKLHQQIQDQMGELESFRIEYANAQLECNAADERSQILAAEVISLEDKALRLRSNELKLERELENAQAEMSSYKRKLQSLEKDRQDLQSTIKALQEEKKVLQTMVQKASSGAKSTDLGKSSTSRKNVSTSTESLAISDTMPESSNRETDSTALLESDSSNTAIIPETGQLTLEGFSLSVPADQMRMIHNINTLIAELAIEKEELVQALSSELSRSAHVKELNKELSRKLEVQTQRLELLTAQNMAIDNVSPEKQTDSHVVQERAPIADEGDEVVERVLGWIMKMFPGGPAKRRTSKLL</sequence>
<protein>
    <submittedName>
        <fullName evidence="3">Uncharacterized protein</fullName>
    </submittedName>
</protein>
<feature type="region of interest" description="Disordered" evidence="2">
    <location>
        <begin position="239"/>
        <end position="283"/>
    </location>
</feature>